<organism evidence="2 3">
    <name type="scientific">Leptospira kobayashii</name>
    <dbReference type="NCBI Taxonomy" id="1917830"/>
    <lineage>
        <taxon>Bacteria</taxon>
        <taxon>Pseudomonadati</taxon>
        <taxon>Spirochaetota</taxon>
        <taxon>Spirochaetia</taxon>
        <taxon>Leptospirales</taxon>
        <taxon>Leptospiraceae</taxon>
        <taxon>Leptospira</taxon>
    </lineage>
</organism>
<dbReference type="Proteomes" id="UP000245263">
    <property type="component" value="Chromosome 1"/>
</dbReference>
<dbReference type="PROSITE" id="PS51257">
    <property type="entry name" value="PROKAR_LIPOPROTEIN"/>
    <property type="match status" value="1"/>
</dbReference>
<evidence type="ECO:0000256" key="1">
    <source>
        <dbReference type="SAM" id="SignalP"/>
    </source>
</evidence>
<gene>
    <name evidence="2" type="ORF">LPTSP3_g35620</name>
</gene>
<proteinExistence type="predicted"/>
<protein>
    <recommendedName>
        <fullName evidence="4">DUF3015 domain-containing protein</fullName>
    </recommendedName>
</protein>
<evidence type="ECO:0000313" key="3">
    <source>
        <dbReference type="Proteomes" id="UP000245263"/>
    </source>
</evidence>
<keyword evidence="3" id="KW-1185">Reference proteome</keyword>
<dbReference type="Pfam" id="PF11220">
    <property type="entry name" value="DUF3015"/>
    <property type="match status" value="1"/>
</dbReference>
<sequence length="163" mass="17457">MFRNFIFIGVSFLSLLSVSLSAVNYGMAGCGLGSMIPAWKNDISQVMAATTNGTSSSQTFGITSGTSNCTNDGIVKAEKAQEVFVHYNQAGLESEMAAGRGERIDAFAQLLGCPTHSQQLGNLVKKNYSKIVTTDTRKDSKLLLVSLKKEIGSDLELSEACQF</sequence>
<feature type="signal peptide" evidence="1">
    <location>
        <begin position="1"/>
        <end position="22"/>
    </location>
</feature>
<keyword evidence="1" id="KW-0732">Signal</keyword>
<name>A0ABM7UNB6_9LEPT</name>
<evidence type="ECO:0000313" key="2">
    <source>
        <dbReference type="EMBL" id="BDA80632.1"/>
    </source>
</evidence>
<feature type="chain" id="PRO_5047321275" description="DUF3015 domain-containing protein" evidence="1">
    <location>
        <begin position="23"/>
        <end position="163"/>
    </location>
</feature>
<dbReference type="EMBL" id="AP025028">
    <property type="protein sequence ID" value="BDA80632.1"/>
    <property type="molecule type" value="Genomic_DNA"/>
</dbReference>
<accession>A0ABM7UNB6</accession>
<reference evidence="2 3" key="1">
    <citation type="submission" date="2021-08" db="EMBL/GenBank/DDBJ databases">
        <title>Complete genome sequence of Leptospira kobayashii strain E30.</title>
        <authorList>
            <person name="Nakao R."/>
            <person name="Nakamura S."/>
            <person name="Masuzawa T."/>
            <person name="Koizumi N."/>
        </authorList>
    </citation>
    <scope>NUCLEOTIDE SEQUENCE [LARGE SCALE GENOMIC DNA]</scope>
    <source>
        <strain evidence="2 3">E30</strain>
    </source>
</reference>
<dbReference type="InterPro" id="IPR021383">
    <property type="entry name" value="DUF3015"/>
</dbReference>
<dbReference type="RefSeq" id="WP_109021655.1">
    <property type="nucleotide sequence ID" value="NZ_AP025028.1"/>
</dbReference>
<evidence type="ECO:0008006" key="4">
    <source>
        <dbReference type="Google" id="ProtNLM"/>
    </source>
</evidence>